<organism evidence="1 2">
    <name type="scientific">Pseudodesulfovibrio cashew</name>
    <dbReference type="NCBI Taxonomy" id="2678688"/>
    <lineage>
        <taxon>Bacteria</taxon>
        <taxon>Pseudomonadati</taxon>
        <taxon>Thermodesulfobacteriota</taxon>
        <taxon>Desulfovibrionia</taxon>
        <taxon>Desulfovibrionales</taxon>
        <taxon>Desulfovibrionaceae</taxon>
    </lineage>
</organism>
<gene>
    <name evidence="1" type="ORF">GM415_05725</name>
</gene>
<evidence type="ECO:0000313" key="2">
    <source>
        <dbReference type="Proteomes" id="UP000428328"/>
    </source>
</evidence>
<dbReference type="Proteomes" id="UP000428328">
    <property type="component" value="Chromosome"/>
</dbReference>
<dbReference type="RefSeq" id="WP_158946860.1">
    <property type="nucleotide sequence ID" value="NZ_CP046400.1"/>
</dbReference>
<evidence type="ECO:0000313" key="1">
    <source>
        <dbReference type="EMBL" id="QGY39635.1"/>
    </source>
</evidence>
<reference evidence="1 2" key="1">
    <citation type="submission" date="2019-11" db="EMBL/GenBank/DDBJ databases">
        <authorList>
            <person name="Zheng R.K."/>
            <person name="Sun C.M."/>
        </authorList>
    </citation>
    <scope>NUCLEOTIDE SEQUENCE [LARGE SCALE GENOMIC DNA]</scope>
    <source>
        <strain evidence="1 2">SRB007</strain>
    </source>
</reference>
<accession>A0A6I6JAC0</accession>
<protein>
    <submittedName>
        <fullName evidence="1">Uncharacterized protein</fullName>
    </submittedName>
</protein>
<dbReference type="KEGG" id="psel:GM415_05725"/>
<dbReference type="EMBL" id="CP046400">
    <property type="protein sequence ID" value="QGY39635.1"/>
    <property type="molecule type" value="Genomic_DNA"/>
</dbReference>
<name>A0A6I6JAC0_9BACT</name>
<proteinExistence type="predicted"/>
<sequence>MDTTIADLIRFNEFLDSTVDPKNLDEEFITLRQVELEGISRNSDATYYPVIALSYAKLMELTVFLAGTYSDNCQIADFGDLLVNPRHIDVCVLNIRLIKEDYGITDSIPLWFKRQVRERTGGQYSEDLGRMVVDPSLLSHFIEKGLLLRIVKKERHGRLSDQFRDCIPGDPQLAFPKYVGAITPVTHNPVKVLGCGCGWVECYDVASWLASSTVLNIVKGTLKTDLMDVLREVISDDYMKSINKRFKKAFDSLHYVSMGMKNIVNFPYGDEVRIEEWDEINNTLCYFTLDGYAVIQSELDKILSNPYYRSPFLKRVVYNMPRKLDTNGQKYHAMYQHHLTCSSQSWRTSQLN</sequence>
<keyword evidence="2" id="KW-1185">Reference proteome</keyword>
<dbReference type="AlphaFoldDB" id="A0A6I6JAC0"/>